<dbReference type="EC" id="3.1.1.85" evidence="2"/>
<dbReference type="InterPro" id="IPR029058">
    <property type="entry name" value="AB_hydrolase_fold"/>
</dbReference>
<keyword evidence="3" id="KW-1185">Reference proteome</keyword>
<dbReference type="GO" id="GO:0090499">
    <property type="term" value="F:pimelyl-[acyl-carrier protein] methyl ester esterase activity"/>
    <property type="evidence" value="ECO:0007669"/>
    <property type="project" value="UniProtKB-EC"/>
</dbReference>
<reference evidence="2" key="1">
    <citation type="submission" date="2022-03" db="EMBL/GenBank/DDBJ databases">
        <title>Genomic Encyclopedia of Type Strains, Phase III (KMG-III): the genomes of soil and plant-associated and newly described type strains.</title>
        <authorList>
            <person name="Whitman W."/>
        </authorList>
    </citation>
    <scope>NUCLEOTIDE SEQUENCE</scope>
    <source>
        <strain evidence="2">ANL 6-2</strain>
    </source>
</reference>
<dbReference type="InterPro" id="IPR000073">
    <property type="entry name" value="AB_hydrolase_1"/>
</dbReference>
<evidence type="ECO:0000313" key="3">
    <source>
        <dbReference type="Proteomes" id="UP001205843"/>
    </source>
</evidence>
<dbReference type="AlphaFoldDB" id="A0AAE3KGG4"/>
<dbReference type="Pfam" id="PF12697">
    <property type="entry name" value="Abhydrolase_6"/>
    <property type="match status" value="1"/>
</dbReference>
<dbReference type="Gene3D" id="3.40.50.1820">
    <property type="entry name" value="alpha/beta hydrolase"/>
    <property type="match status" value="1"/>
</dbReference>
<organism evidence="2 3">
    <name type="scientific">Natronocella acetinitrilica</name>
    <dbReference type="NCBI Taxonomy" id="414046"/>
    <lineage>
        <taxon>Bacteria</taxon>
        <taxon>Pseudomonadati</taxon>
        <taxon>Pseudomonadota</taxon>
        <taxon>Gammaproteobacteria</taxon>
        <taxon>Chromatiales</taxon>
        <taxon>Ectothiorhodospiraceae</taxon>
        <taxon>Natronocella</taxon>
    </lineage>
</organism>
<evidence type="ECO:0000313" key="2">
    <source>
        <dbReference type="EMBL" id="MCP1675217.1"/>
    </source>
</evidence>
<comment type="caution">
    <text evidence="2">The sequence shown here is derived from an EMBL/GenBank/DDBJ whole genome shotgun (WGS) entry which is preliminary data.</text>
</comment>
<name>A0AAE3KGG4_9GAMM</name>
<dbReference type="EMBL" id="JALJXV010000005">
    <property type="protein sequence ID" value="MCP1675217.1"/>
    <property type="molecule type" value="Genomic_DNA"/>
</dbReference>
<feature type="domain" description="AB hydrolase-1" evidence="1">
    <location>
        <begin position="12"/>
        <end position="242"/>
    </location>
</feature>
<proteinExistence type="predicted"/>
<dbReference type="PANTHER" id="PTHR43194:SF5">
    <property type="entry name" value="PIMELOYL-[ACYL-CARRIER PROTEIN] METHYL ESTER ESTERASE"/>
    <property type="match status" value="1"/>
</dbReference>
<accession>A0AAE3KGG4</accession>
<dbReference type="Proteomes" id="UP001205843">
    <property type="component" value="Unassembled WGS sequence"/>
</dbReference>
<dbReference type="PANTHER" id="PTHR43194">
    <property type="entry name" value="HYDROLASE ALPHA/BETA FOLD FAMILY"/>
    <property type="match status" value="1"/>
</dbReference>
<dbReference type="SUPFAM" id="SSF53474">
    <property type="entry name" value="alpha/beta-Hydrolases"/>
    <property type="match status" value="1"/>
</dbReference>
<dbReference type="InterPro" id="IPR050228">
    <property type="entry name" value="Carboxylesterase_BioH"/>
</dbReference>
<gene>
    <name evidence="2" type="ORF">J2T57_002365</name>
</gene>
<protein>
    <submittedName>
        <fullName evidence="2">Pimeloyl-[acyl-carrier protein] methyl ester esterase</fullName>
        <ecNumber evidence="2">3.1.1.85</ecNumber>
    </submittedName>
</protein>
<evidence type="ECO:0000259" key="1">
    <source>
        <dbReference type="Pfam" id="PF12697"/>
    </source>
</evidence>
<sequence length="258" mass="26927">MHVTAYGRGIDLVLLHGWGTHGGVMAELACALGAYGRVHVPDLPGHGHGSATFAFEANTVVAELQASLPAGAVWIGWSLGALLAAMAVGPARARGLVMMAGLPRFLRAADWPGGADPGAFAPVRHALQDSPRAGLDALLRLLSVPGAAGRRVRRLVQEQLSARPLACADTLIGALDVLEQADARDCLRAFHGPALFLGGDSDPLVLPRGLKDSATLVADSHIGIITGAGHAPFLSHPEQVMEFVHGHIDRCHQQEPLP</sequence>
<keyword evidence="2" id="KW-0378">Hydrolase</keyword>
<dbReference type="RefSeq" id="WP_253478318.1">
    <property type="nucleotide sequence ID" value="NZ_JALJXV010000005.1"/>
</dbReference>